<proteinExistence type="predicted"/>
<sequence>MDPNINSQNTKNIKSDNNVLDIDKYIEEKIEKKINSLLETLPDKDVKPNIPVYNFTVLELYKKTIQTIIDIINEITELYTNDKEITMKKIYEIALIEDRKIFVGILLVFLSFIVFFIDGLYI</sequence>
<accession>A0A6C0J2F7</accession>
<evidence type="ECO:0000256" key="1">
    <source>
        <dbReference type="SAM" id="Phobius"/>
    </source>
</evidence>
<dbReference type="AlphaFoldDB" id="A0A6C0J2F7"/>
<name>A0A6C0J2F7_9ZZZZ</name>
<feature type="transmembrane region" description="Helical" evidence="1">
    <location>
        <begin position="101"/>
        <end position="121"/>
    </location>
</feature>
<keyword evidence="1" id="KW-0812">Transmembrane</keyword>
<keyword evidence="1" id="KW-1133">Transmembrane helix</keyword>
<evidence type="ECO:0000313" key="2">
    <source>
        <dbReference type="EMBL" id="QHT98855.1"/>
    </source>
</evidence>
<dbReference type="EMBL" id="MN740297">
    <property type="protein sequence ID" value="QHT98855.1"/>
    <property type="molecule type" value="Genomic_DNA"/>
</dbReference>
<protein>
    <submittedName>
        <fullName evidence="2">Uncharacterized protein</fullName>
    </submittedName>
</protein>
<organism evidence="2">
    <name type="scientific">viral metagenome</name>
    <dbReference type="NCBI Taxonomy" id="1070528"/>
    <lineage>
        <taxon>unclassified sequences</taxon>
        <taxon>metagenomes</taxon>
        <taxon>organismal metagenomes</taxon>
    </lineage>
</organism>
<keyword evidence="1" id="KW-0472">Membrane</keyword>
<reference evidence="2" key="1">
    <citation type="journal article" date="2020" name="Nature">
        <title>Giant virus diversity and host interactions through global metagenomics.</title>
        <authorList>
            <person name="Schulz F."/>
            <person name="Roux S."/>
            <person name="Paez-Espino D."/>
            <person name="Jungbluth S."/>
            <person name="Walsh D.A."/>
            <person name="Denef V.J."/>
            <person name="McMahon K.D."/>
            <person name="Konstantinidis K.T."/>
            <person name="Eloe-Fadrosh E.A."/>
            <person name="Kyrpides N.C."/>
            <person name="Woyke T."/>
        </authorList>
    </citation>
    <scope>NUCLEOTIDE SEQUENCE</scope>
    <source>
        <strain evidence="2">GVMAG-M-3300025695-21</strain>
    </source>
</reference>